<accession>A0A1I3XW56</accession>
<reference evidence="2" key="1">
    <citation type="submission" date="2016-10" db="EMBL/GenBank/DDBJ databases">
        <authorList>
            <person name="Varghese N."/>
            <person name="Submissions S."/>
        </authorList>
    </citation>
    <scope>NUCLEOTIDE SEQUENCE [LARGE SCALE GENOMIC DNA]</scope>
    <source>
        <strain evidence="2">DSM 16108</strain>
    </source>
</reference>
<dbReference type="NCBIfam" id="TIGR01549">
    <property type="entry name" value="HAD-SF-IA-v1"/>
    <property type="match status" value="1"/>
</dbReference>
<dbReference type="Gene3D" id="1.10.150.240">
    <property type="entry name" value="Putative phosphatase, domain 2"/>
    <property type="match status" value="1"/>
</dbReference>
<dbReference type="InterPro" id="IPR006439">
    <property type="entry name" value="HAD-SF_hydro_IA"/>
</dbReference>
<dbReference type="CDD" id="cd07505">
    <property type="entry name" value="HAD_BPGM-like"/>
    <property type="match status" value="1"/>
</dbReference>
<proteinExistence type="predicted"/>
<dbReference type="NCBIfam" id="TIGR01509">
    <property type="entry name" value="HAD-SF-IA-v3"/>
    <property type="match status" value="1"/>
</dbReference>
<dbReference type="AlphaFoldDB" id="A0A1I3XW56"/>
<sequence>MPKVKAVLFDMDGLMFDTESMYYRANQATADSIGMPFDYPFYERFIGASDKDFFAAIRLEQADEHLADRFIKQSKVDIEKALLEKALPKKMGLEKLLKYLKSKNIEMIVASSSERNMVEKLVNNAGLSKYFTGVVGGDEVRDSKPDPEIFLKALSKTTADPSEALVLEDSLNGVRAAHAAGIPVIMIPDLISPNEEAKEKATDILPDLTKVVDYIEN</sequence>
<dbReference type="Proteomes" id="UP000199589">
    <property type="component" value="Unassembled WGS sequence"/>
</dbReference>
<keyword evidence="2" id="KW-1185">Reference proteome</keyword>
<name>A0A1I3XW56_9LACT</name>
<dbReference type="RefSeq" id="WP_091897136.1">
    <property type="nucleotide sequence ID" value="NZ_FOSJ01000017.1"/>
</dbReference>
<dbReference type="OrthoDB" id="9797743at2"/>
<gene>
    <name evidence="1" type="ORF">SAMN04488569_101732</name>
</gene>
<dbReference type="SFLD" id="SFLDG01135">
    <property type="entry name" value="C1.5.6:_HAD__Beta-PGM__Phospha"/>
    <property type="match status" value="1"/>
</dbReference>
<protein>
    <submittedName>
        <fullName evidence="1">Haloacid dehalogenase superfamily, subfamily IA, variant 3 with third motif having DD or ED/haloacid dehalogenase superfamily, subfamily IA, variant 1 with third motif having Dx(3-4)D or Dx(3-4)E</fullName>
    </submittedName>
</protein>
<dbReference type="Gene3D" id="3.40.50.1000">
    <property type="entry name" value="HAD superfamily/HAD-like"/>
    <property type="match status" value="1"/>
</dbReference>
<dbReference type="SFLD" id="SFLDS00003">
    <property type="entry name" value="Haloacid_Dehalogenase"/>
    <property type="match status" value="1"/>
</dbReference>
<dbReference type="InterPro" id="IPR036412">
    <property type="entry name" value="HAD-like_sf"/>
</dbReference>
<dbReference type="InterPro" id="IPR041492">
    <property type="entry name" value="HAD_2"/>
</dbReference>
<evidence type="ECO:0000313" key="2">
    <source>
        <dbReference type="Proteomes" id="UP000199589"/>
    </source>
</evidence>
<dbReference type="EMBL" id="FOSJ01000017">
    <property type="protein sequence ID" value="SFK23742.1"/>
    <property type="molecule type" value="Genomic_DNA"/>
</dbReference>
<dbReference type="InterPro" id="IPR023198">
    <property type="entry name" value="PGP-like_dom2"/>
</dbReference>
<dbReference type="SUPFAM" id="SSF56784">
    <property type="entry name" value="HAD-like"/>
    <property type="match status" value="1"/>
</dbReference>
<dbReference type="PANTHER" id="PTHR18901:SF38">
    <property type="entry name" value="PSEUDOURIDINE-5'-PHOSPHATASE"/>
    <property type="match status" value="1"/>
</dbReference>
<dbReference type="PANTHER" id="PTHR18901">
    <property type="entry name" value="2-DEOXYGLUCOSE-6-PHOSPHATE PHOSPHATASE 2"/>
    <property type="match status" value="1"/>
</dbReference>
<dbReference type="Pfam" id="PF13419">
    <property type="entry name" value="HAD_2"/>
    <property type="match status" value="1"/>
</dbReference>
<dbReference type="InterPro" id="IPR023214">
    <property type="entry name" value="HAD_sf"/>
</dbReference>
<dbReference type="SFLD" id="SFLDG01129">
    <property type="entry name" value="C1.5:_HAD__Beta-PGM__Phosphata"/>
    <property type="match status" value="1"/>
</dbReference>
<organism evidence="1 2">
    <name type="scientific">Marinilactibacillus piezotolerans</name>
    <dbReference type="NCBI Taxonomy" id="258723"/>
    <lineage>
        <taxon>Bacteria</taxon>
        <taxon>Bacillati</taxon>
        <taxon>Bacillota</taxon>
        <taxon>Bacilli</taxon>
        <taxon>Lactobacillales</taxon>
        <taxon>Carnobacteriaceae</taxon>
        <taxon>Marinilactibacillus</taxon>
    </lineage>
</organism>
<evidence type="ECO:0000313" key="1">
    <source>
        <dbReference type="EMBL" id="SFK23742.1"/>
    </source>
</evidence>